<comment type="caution">
    <text evidence="2">The sequence shown here is derived from an EMBL/GenBank/DDBJ whole genome shotgun (WGS) entry which is preliminary data.</text>
</comment>
<proteinExistence type="predicted"/>
<gene>
    <name evidence="2" type="ORF">DI396_15120</name>
</gene>
<sequence>MNYIVALFSALTCLVGTSVLAGSVNGGAAFSSGFAVDSAEMSGTPAFSFDVDQVVKSDAPSVFTDLGSGAGVMDGFASGGMLGDPATDLEAEQITPMPAYSSDF</sequence>
<evidence type="ECO:0000313" key="2">
    <source>
        <dbReference type="EMBL" id="PYC46464.1"/>
    </source>
</evidence>
<feature type="signal peptide" evidence="1">
    <location>
        <begin position="1"/>
        <end position="21"/>
    </location>
</feature>
<keyword evidence="3" id="KW-1185">Reference proteome</keyword>
<dbReference type="Proteomes" id="UP000248012">
    <property type="component" value="Unassembled WGS sequence"/>
</dbReference>
<name>A0A2V4MVL0_9RHOB</name>
<evidence type="ECO:0000256" key="1">
    <source>
        <dbReference type="SAM" id="SignalP"/>
    </source>
</evidence>
<reference evidence="2 3" key="1">
    <citation type="submission" date="2018-05" db="EMBL/GenBank/DDBJ databases">
        <title>Oceanovita maritima gen. nov., sp. nov., a marine bacterium in the family Rhodobacteraceae isolated from surface seawater of Lundu port Xiamen, China.</title>
        <authorList>
            <person name="Hetharua B.H."/>
            <person name="Min D."/>
            <person name="Liao H."/>
            <person name="Tian Y."/>
        </authorList>
    </citation>
    <scope>NUCLEOTIDE SEQUENCE [LARGE SCALE GENOMIC DNA]</scope>
    <source>
        <strain evidence="2 3">FSX-11</strain>
    </source>
</reference>
<protein>
    <submittedName>
        <fullName evidence="2">Uncharacterized protein</fullName>
    </submittedName>
</protein>
<accession>A0A2V4MVL0</accession>
<keyword evidence="1" id="KW-0732">Signal</keyword>
<dbReference type="AlphaFoldDB" id="A0A2V4MVL0"/>
<feature type="chain" id="PRO_5016058340" evidence="1">
    <location>
        <begin position="22"/>
        <end position="104"/>
    </location>
</feature>
<organism evidence="2 3">
    <name type="scientific">Litorivita pollutaquae</name>
    <dbReference type="NCBI Taxonomy" id="2200892"/>
    <lineage>
        <taxon>Bacteria</taxon>
        <taxon>Pseudomonadati</taxon>
        <taxon>Pseudomonadota</taxon>
        <taxon>Alphaproteobacteria</taxon>
        <taxon>Rhodobacterales</taxon>
        <taxon>Paracoccaceae</taxon>
        <taxon>Litorivita</taxon>
    </lineage>
</organism>
<dbReference type="EMBL" id="QFVT01000013">
    <property type="protein sequence ID" value="PYC46464.1"/>
    <property type="molecule type" value="Genomic_DNA"/>
</dbReference>
<dbReference type="RefSeq" id="WP_110797123.1">
    <property type="nucleotide sequence ID" value="NZ_KZ826492.1"/>
</dbReference>
<evidence type="ECO:0000313" key="3">
    <source>
        <dbReference type="Proteomes" id="UP000248012"/>
    </source>
</evidence>